<feature type="compositionally biased region" description="Low complexity" evidence="7">
    <location>
        <begin position="1174"/>
        <end position="1189"/>
    </location>
</feature>
<feature type="binding site" evidence="6">
    <location>
        <position position="6"/>
    </location>
    <ligand>
        <name>Zn(2+)</name>
        <dbReference type="ChEBI" id="CHEBI:29105"/>
    </ligand>
</feature>
<feature type="region of interest" description="Disordered" evidence="7">
    <location>
        <begin position="1085"/>
        <end position="1112"/>
    </location>
</feature>
<keyword evidence="3 5" id="KW-0863">Zinc-finger</keyword>
<dbReference type="SUPFAM" id="SSF57667">
    <property type="entry name" value="beta-beta-alpha zinc fingers"/>
    <property type="match status" value="1"/>
</dbReference>
<evidence type="ECO:0000313" key="10">
    <source>
        <dbReference type="EMBL" id="CAG9770034.1"/>
    </source>
</evidence>
<dbReference type="Proteomes" id="UP001152799">
    <property type="component" value="Chromosome 6"/>
</dbReference>
<evidence type="ECO:0000256" key="1">
    <source>
        <dbReference type="ARBA" id="ARBA00022723"/>
    </source>
</evidence>
<dbReference type="GO" id="GO:0005634">
    <property type="term" value="C:nucleus"/>
    <property type="evidence" value="ECO:0007669"/>
    <property type="project" value="InterPro"/>
</dbReference>
<evidence type="ECO:0000256" key="4">
    <source>
        <dbReference type="ARBA" id="ARBA00022833"/>
    </source>
</evidence>
<dbReference type="Pfam" id="PF07776">
    <property type="entry name" value="zf-AD"/>
    <property type="match status" value="1"/>
</dbReference>
<dbReference type="GO" id="GO:0008270">
    <property type="term" value="F:zinc ion binding"/>
    <property type="evidence" value="ECO:0007669"/>
    <property type="project" value="UniProtKB-UniRule"/>
</dbReference>
<evidence type="ECO:0000259" key="8">
    <source>
        <dbReference type="PROSITE" id="PS50157"/>
    </source>
</evidence>
<sequence length="1272" mass="145081">MNTKLCRTCGKTGQNFINIFRTEGLKYKIETCLPILVTNHSLLPDTICPECQTSVESFYLFTKSCLENILIVEAQLNIQESCLKSKRRQDQGCTASLPLPNQNTFEQNKECFNKIFLPKTSISNGLVDYGIESANDSSEENDETGQVVLGEKLEGQKILNDYIKYGIRSKAIKRKSDSFEDCDLYDTSETVNDSKIKCTKSKNIYTTKQSLENNEVHEETTLDDLETRNNEEKRCILCNLQLNNLAALAQHFIEVHSNESGLESMGETCEEKLKKRSIPSLVKISDLKNGELIEDESSNSTTNISCPNSNCQTTCQTKSQLFSHLYQNHLDWTAYLCGICLEETNSASNLKLHVSNCIKSQPPTHLFYCQVCCFGDNNCRSMEDHVLVHTFLWENCRLEKRNFDPQDYIQINDGFVANGTSPVKKFSCVLCNISDFADFKSFTSHKRVIHKIFHCDLCNKFYGRNSHLWKHVNRIHKNHPSITCQVCFKTSASKYYLSRHFAKLHQGNVIKKAKCDYVQEAVKNLDSTDPENYNSSYDDNYQASQSDDNQDDDDSMDKKIPPRELDPSHNLYTNILTNYSPKSKAKGKFECLKCSKRFLKSILLRTHNKNCRPRSQKDLLTRCKSCSRVFKDRQSLAKHLANYHSDYQCEICTEKVQSKCEIVSHIRFQHPSSHLICSVCENILRSKKELLEHLADHENSFICQFCGDALDSKVKLKMHILSLHRKILNLSCGICLKLFETQFVLREHVMMIHKGQLIPFISCPICGKNYGSKWKTYDHVNKSHGRFFKACKICLEIFDSENQLEMHVNSSHPNQPASKKSSKLNPVAIMRQASIKTEALRVEKSDTEEIENSLTSGSEDDDEEIAVQDKHPHLLDQQSKINLFEKRLFGNSMVLGKCPVNSPSDDLTQEENLVSPKIVKECARKSEHHSKRTVYENSNDPSFCDICHKCWPAKKHLWQHYIRCHKRIAATVCGICLKTNETYEQLQIHLRETHPTLLHGQGIGSNFICRICGRYHNASSKLRLHMVIHEKFDWALLEKFPALLSNNRTKLSKKTQRKQNGKYAGVKKEVNIENEAMYDAMIEQVEESSSDSELENTQGKSPESNDNKPDDKIQHLSFKNFLQALKNHNPFNEFNQIEQNSEAPKENVANNMRAESVIHIIGSTAHKFEDVQNTSQSNLSEDTSSSDSSSDGENDDSQSQSQMDGKDETFDGNVCKFEPEHLNPAIESISDPNNQVPAKTDYVFNESVQQGNCSNETEIESAVGSILCSSVF</sequence>
<dbReference type="InterPro" id="IPR013087">
    <property type="entry name" value="Znf_C2H2_type"/>
</dbReference>
<dbReference type="SMART" id="SM00355">
    <property type="entry name" value="ZnF_C2H2"/>
    <property type="match status" value="18"/>
</dbReference>
<feature type="compositionally biased region" description="Basic and acidic residues" evidence="7">
    <location>
        <begin position="556"/>
        <end position="567"/>
    </location>
</feature>
<feature type="region of interest" description="Disordered" evidence="7">
    <location>
        <begin position="841"/>
        <end position="864"/>
    </location>
</feature>
<protein>
    <submittedName>
        <fullName evidence="10">Uncharacterized protein</fullName>
    </submittedName>
</protein>
<organism evidence="10 11">
    <name type="scientific">Ceutorhynchus assimilis</name>
    <name type="common">cabbage seed weevil</name>
    <dbReference type="NCBI Taxonomy" id="467358"/>
    <lineage>
        <taxon>Eukaryota</taxon>
        <taxon>Metazoa</taxon>
        <taxon>Ecdysozoa</taxon>
        <taxon>Arthropoda</taxon>
        <taxon>Hexapoda</taxon>
        <taxon>Insecta</taxon>
        <taxon>Pterygota</taxon>
        <taxon>Neoptera</taxon>
        <taxon>Endopterygota</taxon>
        <taxon>Coleoptera</taxon>
        <taxon>Polyphaga</taxon>
        <taxon>Cucujiformia</taxon>
        <taxon>Curculionidae</taxon>
        <taxon>Ceutorhynchinae</taxon>
        <taxon>Ceutorhynchus</taxon>
    </lineage>
</organism>
<name>A0A9N9MRG5_9CUCU</name>
<dbReference type="AlphaFoldDB" id="A0A9N9MRG5"/>
<dbReference type="InterPro" id="IPR036236">
    <property type="entry name" value="Znf_C2H2_sf"/>
</dbReference>
<evidence type="ECO:0000256" key="3">
    <source>
        <dbReference type="ARBA" id="ARBA00022771"/>
    </source>
</evidence>
<feature type="domain" description="C2H2-type" evidence="8">
    <location>
        <begin position="453"/>
        <end position="481"/>
    </location>
</feature>
<dbReference type="Gene3D" id="3.30.160.60">
    <property type="entry name" value="Classic Zinc Finger"/>
    <property type="match status" value="6"/>
</dbReference>
<dbReference type="Gene3D" id="3.40.1800.20">
    <property type="match status" value="1"/>
</dbReference>
<dbReference type="SUPFAM" id="SSF57716">
    <property type="entry name" value="Glucocorticoid receptor-like (DNA-binding domain)"/>
    <property type="match status" value="1"/>
</dbReference>
<dbReference type="GO" id="GO:0000977">
    <property type="term" value="F:RNA polymerase II transcription regulatory region sequence-specific DNA binding"/>
    <property type="evidence" value="ECO:0007669"/>
    <property type="project" value="TreeGrafter"/>
</dbReference>
<evidence type="ECO:0000256" key="7">
    <source>
        <dbReference type="SAM" id="MobiDB-lite"/>
    </source>
</evidence>
<dbReference type="OrthoDB" id="427030at2759"/>
<evidence type="ECO:0000256" key="2">
    <source>
        <dbReference type="ARBA" id="ARBA00022737"/>
    </source>
</evidence>
<feature type="compositionally biased region" description="Low complexity" evidence="7">
    <location>
        <begin position="535"/>
        <end position="547"/>
    </location>
</feature>
<evidence type="ECO:0000259" key="9">
    <source>
        <dbReference type="PROSITE" id="PS51915"/>
    </source>
</evidence>
<feature type="domain" description="C2H2-type" evidence="8">
    <location>
        <begin position="1007"/>
        <end position="1029"/>
    </location>
</feature>
<feature type="compositionally biased region" description="Acidic residues" evidence="7">
    <location>
        <begin position="1085"/>
        <end position="1094"/>
    </location>
</feature>
<evidence type="ECO:0000313" key="11">
    <source>
        <dbReference type="Proteomes" id="UP001152799"/>
    </source>
</evidence>
<feature type="domain" description="ZAD" evidence="9">
    <location>
        <begin position="4"/>
        <end position="75"/>
    </location>
</feature>
<dbReference type="PANTHER" id="PTHR24379:SF127">
    <property type="entry name" value="BLOODY FINGERS-RELATED"/>
    <property type="match status" value="1"/>
</dbReference>
<proteinExistence type="predicted"/>
<feature type="binding site" evidence="6">
    <location>
        <position position="51"/>
    </location>
    <ligand>
        <name>Zn(2+)</name>
        <dbReference type="ChEBI" id="CHEBI:29105"/>
    </ligand>
</feature>
<keyword evidence="11" id="KW-1185">Reference proteome</keyword>
<accession>A0A9N9MRG5</accession>
<dbReference type="InterPro" id="IPR012934">
    <property type="entry name" value="Znf_AD"/>
</dbReference>
<dbReference type="EMBL" id="OU892282">
    <property type="protein sequence ID" value="CAG9770034.1"/>
    <property type="molecule type" value="Genomic_DNA"/>
</dbReference>
<evidence type="ECO:0000256" key="5">
    <source>
        <dbReference type="PROSITE-ProRule" id="PRU00042"/>
    </source>
</evidence>
<dbReference type="PANTHER" id="PTHR24379">
    <property type="entry name" value="KRAB AND ZINC FINGER DOMAIN-CONTAINING"/>
    <property type="match status" value="1"/>
</dbReference>
<feature type="domain" description="C2H2-type" evidence="8">
    <location>
        <begin position="621"/>
        <end position="649"/>
    </location>
</feature>
<feature type="domain" description="C2H2-type" evidence="8">
    <location>
        <begin position="730"/>
        <end position="758"/>
    </location>
</feature>
<reference evidence="10" key="1">
    <citation type="submission" date="2022-01" db="EMBL/GenBank/DDBJ databases">
        <authorList>
            <person name="King R."/>
        </authorList>
    </citation>
    <scope>NUCLEOTIDE SEQUENCE</scope>
</reference>
<evidence type="ECO:0000256" key="6">
    <source>
        <dbReference type="PROSITE-ProRule" id="PRU01263"/>
    </source>
</evidence>
<keyword evidence="2" id="KW-0677">Repeat</keyword>
<feature type="region of interest" description="Disordered" evidence="7">
    <location>
        <begin position="526"/>
        <end position="569"/>
    </location>
</feature>
<dbReference type="GO" id="GO:0000981">
    <property type="term" value="F:DNA-binding transcription factor activity, RNA polymerase II-specific"/>
    <property type="evidence" value="ECO:0007669"/>
    <property type="project" value="TreeGrafter"/>
</dbReference>
<feature type="compositionally biased region" description="Basic and acidic residues" evidence="7">
    <location>
        <begin position="1103"/>
        <end position="1112"/>
    </location>
</feature>
<keyword evidence="1 6" id="KW-0479">Metal-binding</keyword>
<keyword evidence="4 6" id="KW-0862">Zinc</keyword>
<dbReference type="SMART" id="SM00868">
    <property type="entry name" value="zf-AD"/>
    <property type="match status" value="2"/>
</dbReference>
<gene>
    <name evidence="10" type="ORF">CEUTPL_LOCUS10501</name>
</gene>
<dbReference type="PROSITE" id="PS50157">
    <property type="entry name" value="ZINC_FINGER_C2H2_2"/>
    <property type="match status" value="4"/>
</dbReference>
<dbReference type="PROSITE" id="PS51915">
    <property type="entry name" value="ZAD"/>
    <property type="match status" value="1"/>
</dbReference>
<feature type="binding site" evidence="6">
    <location>
        <position position="9"/>
    </location>
    <ligand>
        <name>Zn(2+)</name>
        <dbReference type="ChEBI" id="CHEBI:29105"/>
    </ligand>
</feature>
<dbReference type="PROSITE" id="PS00028">
    <property type="entry name" value="ZINC_FINGER_C2H2_1"/>
    <property type="match status" value="8"/>
</dbReference>
<feature type="binding site" evidence="6">
    <location>
        <position position="48"/>
    </location>
    <ligand>
        <name>Zn(2+)</name>
        <dbReference type="ChEBI" id="CHEBI:29105"/>
    </ligand>
</feature>
<feature type="region of interest" description="Disordered" evidence="7">
    <location>
        <begin position="1171"/>
        <end position="1215"/>
    </location>
</feature>